<reference evidence="1" key="1">
    <citation type="submission" date="2021-06" db="EMBL/GenBank/DDBJ databases">
        <authorList>
            <person name="Kallberg Y."/>
            <person name="Tangrot J."/>
            <person name="Rosling A."/>
        </authorList>
    </citation>
    <scope>NUCLEOTIDE SEQUENCE</scope>
    <source>
        <strain evidence="1">IN212</strain>
    </source>
</reference>
<evidence type="ECO:0000313" key="2">
    <source>
        <dbReference type="Proteomes" id="UP000789396"/>
    </source>
</evidence>
<protein>
    <submittedName>
        <fullName evidence="1">6868_t:CDS:1</fullName>
    </submittedName>
</protein>
<dbReference type="EMBL" id="CAJVPZ010037290">
    <property type="protein sequence ID" value="CAG8753152.1"/>
    <property type="molecule type" value="Genomic_DNA"/>
</dbReference>
<dbReference type="InterPro" id="IPR011009">
    <property type="entry name" value="Kinase-like_dom_sf"/>
</dbReference>
<evidence type="ECO:0000313" key="1">
    <source>
        <dbReference type="EMBL" id="CAG8753152.1"/>
    </source>
</evidence>
<feature type="non-terminal residue" evidence="1">
    <location>
        <position position="1"/>
    </location>
</feature>
<name>A0A9N9IWN3_9GLOM</name>
<dbReference type="Gene3D" id="1.10.510.10">
    <property type="entry name" value="Transferase(Phosphotransferase) domain 1"/>
    <property type="match status" value="1"/>
</dbReference>
<dbReference type="AlphaFoldDB" id="A0A9N9IWN3"/>
<dbReference type="Proteomes" id="UP000789396">
    <property type="component" value="Unassembled WGS sequence"/>
</dbReference>
<feature type="non-terminal residue" evidence="1">
    <location>
        <position position="70"/>
    </location>
</feature>
<sequence>IIEDFRPMINDQTTPLCIIQLIKQCWDADPGKRPTARELKDQFDKLLEFNISEFQFEHTPSNFQVQKSSE</sequence>
<proteinExistence type="predicted"/>
<gene>
    <name evidence="1" type="ORF">RFULGI_LOCUS13748</name>
</gene>
<comment type="caution">
    <text evidence="1">The sequence shown here is derived from an EMBL/GenBank/DDBJ whole genome shotgun (WGS) entry which is preliminary data.</text>
</comment>
<keyword evidence="2" id="KW-1185">Reference proteome</keyword>
<dbReference type="OrthoDB" id="2384313at2759"/>
<accession>A0A9N9IWN3</accession>
<dbReference type="SUPFAM" id="SSF56112">
    <property type="entry name" value="Protein kinase-like (PK-like)"/>
    <property type="match status" value="1"/>
</dbReference>
<organism evidence="1 2">
    <name type="scientific">Racocetra fulgida</name>
    <dbReference type="NCBI Taxonomy" id="60492"/>
    <lineage>
        <taxon>Eukaryota</taxon>
        <taxon>Fungi</taxon>
        <taxon>Fungi incertae sedis</taxon>
        <taxon>Mucoromycota</taxon>
        <taxon>Glomeromycotina</taxon>
        <taxon>Glomeromycetes</taxon>
        <taxon>Diversisporales</taxon>
        <taxon>Gigasporaceae</taxon>
        <taxon>Racocetra</taxon>
    </lineage>
</organism>